<reference evidence="6" key="1">
    <citation type="submission" date="2016-06" db="EMBL/GenBank/DDBJ databases">
        <title>Parallel loss of symbiosis genes in relatives of nitrogen-fixing non-legume Parasponia.</title>
        <authorList>
            <person name="Van Velzen R."/>
            <person name="Holmer R."/>
            <person name="Bu F."/>
            <person name="Rutten L."/>
            <person name="Van Zeijl A."/>
            <person name="Liu W."/>
            <person name="Santuari L."/>
            <person name="Cao Q."/>
            <person name="Sharma T."/>
            <person name="Shen D."/>
            <person name="Roswanjaya Y."/>
            <person name="Wardhani T."/>
            <person name="Kalhor M.S."/>
            <person name="Jansen J."/>
            <person name="Van den Hoogen J."/>
            <person name="Gungor B."/>
            <person name="Hartog M."/>
            <person name="Hontelez J."/>
            <person name="Verver J."/>
            <person name="Yang W.-C."/>
            <person name="Schijlen E."/>
            <person name="Repin R."/>
            <person name="Schilthuizen M."/>
            <person name="Schranz E."/>
            <person name="Heidstra R."/>
            <person name="Miyata K."/>
            <person name="Fedorova E."/>
            <person name="Kohlen W."/>
            <person name="Bisseling T."/>
            <person name="Smit S."/>
            <person name="Geurts R."/>
        </authorList>
    </citation>
    <scope>NUCLEOTIDE SEQUENCE [LARGE SCALE GENOMIC DNA]</scope>
    <source>
        <strain evidence="6">cv. RG33-2</strain>
    </source>
</reference>
<evidence type="ECO:0000256" key="3">
    <source>
        <dbReference type="ARBA" id="ARBA00022821"/>
    </source>
</evidence>
<dbReference type="InterPro" id="IPR041118">
    <property type="entry name" value="Rx_N"/>
</dbReference>
<dbReference type="Pfam" id="PF18052">
    <property type="entry name" value="Rx_N"/>
    <property type="match status" value="1"/>
</dbReference>
<dbReference type="Proteomes" id="UP000237000">
    <property type="component" value="Unassembled WGS sequence"/>
</dbReference>
<keyword evidence="2" id="KW-0547">Nucleotide-binding</keyword>
<feature type="domain" description="Disease resistance N-terminal" evidence="4">
    <location>
        <begin position="8"/>
        <end position="73"/>
    </location>
</feature>
<accession>A0A2P5F437</accession>
<dbReference type="InParanoid" id="A0A2P5F437"/>
<evidence type="ECO:0000313" key="6">
    <source>
        <dbReference type="Proteomes" id="UP000237000"/>
    </source>
</evidence>
<keyword evidence="6" id="KW-1185">Reference proteome</keyword>
<evidence type="ECO:0000256" key="2">
    <source>
        <dbReference type="ARBA" id="ARBA00022741"/>
    </source>
</evidence>
<proteinExistence type="predicted"/>
<evidence type="ECO:0000259" key="4">
    <source>
        <dbReference type="Pfam" id="PF18052"/>
    </source>
</evidence>
<dbReference type="EMBL" id="JXTC01000064">
    <property type="protein sequence ID" value="PON92557.1"/>
    <property type="molecule type" value="Genomic_DNA"/>
</dbReference>
<dbReference type="GO" id="GO:0000166">
    <property type="term" value="F:nucleotide binding"/>
    <property type="evidence" value="ECO:0007669"/>
    <property type="project" value="UniProtKB-KW"/>
</dbReference>
<keyword evidence="1" id="KW-0677">Repeat</keyword>
<evidence type="ECO:0000256" key="1">
    <source>
        <dbReference type="ARBA" id="ARBA00022737"/>
    </source>
</evidence>
<dbReference type="Gene3D" id="1.20.5.4130">
    <property type="match status" value="1"/>
</dbReference>
<sequence length="84" mass="9369">MAAELVGSALLDASFSILKQKLLGKGVEDYLEELADKVAVIQTVLFDADEKQFLDESVRQWADKVEDLCYEMDGVWCSNSHLSV</sequence>
<evidence type="ECO:0000313" key="5">
    <source>
        <dbReference type="EMBL" id="PON92557.1"/>
    </source>
</evidence>
<comment type="caution">
    <text evidence="5">The sequence shown here is derived from an EMBL/GenBank/DDBJ whole genome shotgun (WGS) entry which is preliminary data.</text>
</comment>
<name>A0A2P5F437_TREOI</name>
<keyword evidence="3" id="KW-0611">Plant defense</keyword>
<dbReference type="GO" id="GO:0006952">
    <property type="term" value="P:defense response"/>
    <property type="evidence" value="ECO:0007669"/>
    <property type="project" value="UniProtKB-KW"/>
</dbReference>
<protein>
    <recommendedName>
        <fullName evidence="4">Disease resistance N-terminal domain-containing protein</fullName>
    </recommendedName>
</protein>
<dbReference type="AlphaFoldDB" id="A0A2P5F437"/>
<dbReference type="OrthoDB" id="1743675at2759"/>
<organism evidence="5 6">
    <name type="scientific">Trema orientale</name>
    <name type="common">Charcoal tree</name>
    <name type="synonym">Celtis orientalis</name>
    <dbReference type="NCBI Taxonomy" id="63057"/>
    <lineage>
        <taxon>Eukaryota</taxon>
        <taxon>Viridiplantae</taxon>
        <taxon>Streptophyta</taxon>
        <taxon>Embryophyta</taxon>
        <taxon>Tracheophyta</taxon>
        <taxon>Spermatophyta</taxon>
        <taxon>Magnoliopsida</taxon>
        <taxon>eudicotyledons</taxon>
        <taxon>Gunneridae</taxon>
        <taxon>Pentapetalae</taxon>
        <taxon>rosids</taxon>
        <taxon>fabids</taxon>
        <taxon>Rosales</taxon>
        <taxon>Cannabaceae</taxon>
        <taxon>Trema</taxon>
    </lineage>
</organism>
<gene>
    <name evidence="5" type="ORF">TorRG33x02_116510</name>
</gene>